<feature type="compositionally biased region" description="Acidic residues" evidence="9">
    <location>
        <begin position="1200"/>
        <end position="1209"/>
    </location>
</feature>
<dbReference type="CDD" id="cd16792">
    <property type="entry name" value="SP-RING_Siz-like"/>
    <property type="match status" value="1"/>
</dbReference>
<gene>
    <name evidence="12" type="ORF">BC938DRAFT_478791</name>
</gene>
<dbReference type="GO" id="GO:0061665">
    <property type="term" value="F:SUMO ligase activity"/>
    <property type="evidence" value="ECO:0007669"/>
    <property type="project" value="TreeGrafter"/>
</dbReference>
<evidence type="ECO:0000259" key="10">
    <source>
        <dbReference type="PROSITE" id="PS51044"/>
    </source>
</evidence>
<dbReference type="InterPro" id="IPR004181">
    <property type="entry name" value="Znf_MIZ"/>
</dbReference>
<dbReference type="PROSITE" id="PS51466">
    <property type="entry name" value="PINIT"/>
    <property type="match status" value="1"/>
</dbReference>
<name>A0A433QM95_9FUNG</name>
<comment type="caution">
    <text evidence="12">The sequence shown here is derived from an EMBL/GenBank/DDBJ whole genome shotgun (WGS) entry which is preliminary data.</text>
</comment>
<feature type="region of interest" description="Disordered" evidence="9">
    <location>
        <begin position="512"/>
        <end position="785"/>
    </location>
</feature>
<evidence type="ECO:0000256" key="1">
    <source>
        <dbReference type="ARBA" id="ARBA00004718"/>
    </source>
</evidence>
<feature type="compositionally biased region" description="Low complexity" evidence="9">
    <location>
        <begin position="951"/>
        <end position="963"/>
    </location>
</feature>
<evidence type="ECO:0000256" key="9">
    <source>
        <dbReference type="SAM" id="MobiDB-lite"/>
    </source>
</evidence>
<keyword evidence="6" id="KW-0833">Ubl conjugation pathway</keyword>
<feature type="compositionally biased region" description="Low complexity" evidence="9">
    <location>
        <begin position="184"/>
        <end position="193"/>
    </location>
</feature>
<feature type="compositionally biased region" description="Low complexity" evidence="9">
    <location>
        <begin position="533"/>
        <end position="555"/>
    </location>
</feature>
<dbReference type="UniPathway" id="UPA00886"/>
<feature type="region of interest" description="Disordered" evidence="9">
    <location>
        <begin position="120"/>
        <end position="193"/>
    </location>
</feature>
<proteinExistence type="inferred from homology"/>
<evidence type="ECO:0000256" key="8">
    <source>
        <dbReference type="PROSITE-ProRule" id="PRU00452"/>
    </source>
</evidence>
<dbReference type="GO" id="GO:0016925">
    <property type="term" value="P:protein sumoylation"/>
    <property type="evidence" value="ECO:0007669"/>
    <property type="project" value="UniProtKB-UniPathway"/>
</dbReference>
<dbReference type="InterPro" id="IPR038654">
    <property type="entry name" value="PINIT_sf"/>
</dbReference>
<dbReference type="PANTHER" id="PTHR10782:SF4">
    <property type="entry name" value="TONALLI, ISOFORM E"/>
    <property type="match status" value="1"/>
</dbReference>
<feature type="compositionally biased region" description="Polar residues" evidence="9">
    <location>
        <begin position="589"/>
        <end position="601"/>
    </location>
</feature>
<evidence type="ECO:0000313" key="13">
    <source>
        <dbReference type="Proteomes" id="UP000274822"/>
    </source>
</evidence>
<sequence>MEEFRALHDRVLPTLTVNQLKSCIRTLNNRLNAGVKVSGNKPELIDRIREFLVEKRDENNEQAFGVARDVIYSSGGQRPPSQYRPPSNTAVAVAAAAAAATATSNPAPVPVIVPRVRLNVAPNGNSQRNPSSGHSAASPSSVTASPHQHKIAVSPAIAPAHSSSSPSHHHHHHHHHHHNHNHGQHSSNARSSLASSTSWWDRVKYKSSPFYDEIEKVVPPKICPGKEWISKRCLYSIHINHSNMTTIPYYHPLLFLSHHTSPDARESRFTVTFDITLNDDQLNKLRASLNMPDGTRYQLRFFCCWAETQSYQNGSPAPGTLIEYPQICELKVNNTPLSANLRGLKNKPGTVNPPDITPLCRMDRSVNKVEFVYANTSKRYLAAIQLVKRNTVESIVEKIKSNKFVTREEVLKKMRQRNEDSEIEVGSSMVSLKCPLGHMRINLPCRSSFCNHIQCFDAYTFFNMNEQTPTWTCPVCSRVMKSWDEIVVDGYFSDMLARAPRDQDSVVIESDGEWHLPKPVPAVASSSRHSTPVKKAPPSKSALSSASKSSPPNKSGTHSNSNLPDIMVIEGDNSGNEDGMGEEDDDNSQSRSRTASATPGSATKKRVMEVIDLTLESEDEEDDDLPPPPRKSTNAQNRRVLSEEVSAIKVEKGLDEMGSSSIRTPPEAIPVVNSSPIPGLPVIRPSSAVAINVSSRDGETANRQGYDDSRNSRRVPGIRVESLDPDPGSMRPHLSPGRPSTSPLYPNYANNSPLYNKPNGHSSAHDRASKRKRSVSVEDEAADSHSAASALLGLNHHRHHGQPYHYSTYSSDPRSLTPNGSPGPALSSLTLNDDRVSPLSNTSSHSVSPPLPISLPPFSSTSFSDVSRSSWEYRSNPIGMSVAQIPGSRSSSPYRTPAPSLPPITTSQPLSRAPSSSSFSSFSLPPLMTATAGGEEDFSPTLAPLAGMMGSDGSNDNRNRSSSFPLFNGETIHPYKHDHATNAIGRLEREIGRSSEPIDRSRSHGMSLSNILEGDQRKVGRDIYGVRHDQDVVMVMVGDNTDRLGAMRSSVRLDGADEDIRMVDARDQTPTRGWRSEMNASRTAEMGDNQHNRRMALDSARLTSLLLSPPPPFALNFGDQSEEDDRDAAAVSRANGGYESMSGADSDPDESYSTAPETLPYAAATDTHPDIRTNRVMYPSQRSDQAVAALGVSTTRSDLNDDDDDESEEAVDRRAGKGGHSGDDTGRDQTWPTQVVAG</sequence>
<keyword evidence="3" id="KW-0808">Transferase</keyword>
<dbReference type="Proteomes" id="UP000274822">
    <property type="component" value="Unassembled WGS sequence"/>
</dbReference>
<evidence type="ECO:0000256" key="4">
    <source>
        <dbReference type="ARBA" id="ARBA00022723"/>
    </source>
</evidence>
<feature type="compositionally biased region" description="Basic and acidic residues" evidence="9">
    <location>
        <begin position="696"/>
        <end position="711"/>
    </location>
</feature>
<feature type="region of interest" description="Disordered" evidence="9">
    <location>
        <begin position="882"/>
        <end position="1013"/>
    </location>
</feature>
<feature type="domain" description="SP-RING-type" evidence="10">
    <location>
        <begin position="419"/>
        <end position="505"/>
    </location>
</feature>
<feature type="compositionally biased region" description="Basic residues" evidence="9">
    <location>
        <begin position="167"/>
        <end position="183"/>
    </location>
</feature>
<evidence type="ECO:0000256" key="2">
    <source>
        <dbReference type="ARBA" id="ARBA00005383"/>
    </source>
</evidence>
<keyword evidence="4" id="KW-0479">Metal-binding</keyword>
<dbReference type="Pfam" id="PF14324">
    <property type="entry name" value="PINIT"/>
    <property type="match status" value="1"/>
</dbReference>
<dbReference type="PANTHER" id="PTHR10782">
    <property type="entry name" value="ZINC FINGER MIZ DOMAIN-CONTAINING PROTEIN"/>
    <property type="match status" value="1"/>
</dbReference>
<comment type="pathway">
    <text evidence="1">Protein modification; protein sumoylation.</text>
</comment>
<feature type="region of interest" description="Disordered" evidence="9">
    <location>
        <begin position="1113"/>
        <end position="1238"/>
    </location>
</feature>
<dbReference type="EMBL" id="RBNJ01003456">
    <property type="protein sequence ID" value="RUS30902.1"/>
    <property type="molecule type" value="Genomic_DNA"/>
</dbReference>
<reference evidence="12 13" key="1">
    <citation type="journal article" date="2018" name="New Phytol.">
        <title>Phylogenomics of Endogonaceae and evolution of mycorrhizas within Mucoromycota.</title>
        <authorList>
            <person name="Chang Y."/>
            <person name="Desiro A."/>
            <person name="Na H."/>
            <person name="Sandor L."/>
            <person name="Lipzen A."/>
            <person name="Clum A."/>
            <person name="Barry K."/>
            <person name="Grigoriev I.V."/>
            <person name="Martin F.M."/>
            <person name="Stajich J.E."/>
            <person name="Smith M.E."/>
            <person name="Bonito G."/>
            <person name="Spatafora J.W."/>
        </authorList>
    </citation>
    <scope>NUCLEOTIDE SEQUENCE [LARGE SCALE GENOMIC DNA]</scope>
    <source>
        <strain evidence="12 13">AD002</strain>
    </source>
</reference>
<evidence type="ECO:0000256" key="5">
    <source>
        <dbReference type="ARBA" id="ARBA00022771"/>
    </source>
</evidence>
<keyword evidence="13" id="KW-1185">Reference proteome</keyword>
<keyword evidence="7" id="KW-0862">Zinc</keyword>
<comment type="similarity">
    <text evidence="2">Belongs to the PIAS family.</text>
</comment>
<feature type="compositionally biased region" description="Low complexity" evidence="9">
    <location>
        <begin position="130"/>
        <end position="146"/>
    </location>
</feature>
<dbReference type="Gene3D" id="3.30.40.10">
    <property type="entry name" value="Zinc/RING finger domain, C3HC4 (zinc finger)"/>
    <property type="match status" value="1"/>
</dbReference>
<accession>A0A433QM95</accession>
<dbReference type="InterPro" id="IPR031141">
    <property type="entry name" value="SIZ1/2_SP-RING"/>
</dbReference>
<feature type="region of interest" description="Disordered" evidence="9">
    <location>
        <begin position="798"/>
        <end position="853"/>
    </location>
</feature>
<dbReference type="InterPro" id="IPR013083">
    <property type="entry name" value="Znf_RING/FYVE/PHD"/>
</dbReference>
<dbReference type="Gene3D" id="2.60.120.780">
    <property type="entry name" value="PINIT domain"/>
    <property type="match status" value="1"/>
</dbReference>
<feature type="compositionally biased region" description="Polar residues" evidence="9">
    <location>
        <begin position="738"/>
        <end position="762"/>
    </location>
</feature>
<dbReference type="Pfam" id="PF02891">
    <property type="entry name" value="zf-MIZ"/>
    <property type="match status" value="1"/>
</dbReference>
<feature type="domain" description="PINIT" evidence="11">
    <location>
        <begin position="185"/>
        <end position="390"/>
    </location>
</feature>
<feature type="region of interest" description="Disordered" evidence="9">
    <location>
        <begin position="1068"/>
        <end position="1090"/>
    </location>
</feature>
<dbReference type="PROSITE" id="PS51044">
    <property type="entry name" value="ZF_SP_RING"/>
    <property type="match status" value="1"/>
</dbReference>
<feature type="compositionally biased region" description="Basic and acidic residues" evidence="9">
    <location>
        <begin position="1210"/>
        <end position="1227"/>
    </location>
</feature>
<feature type="compositionally biased region" description="Acidic residues" evidence="9">
    <location>
        <begin position="615"/>
        <end position="625"/>
    </location>
</feature>
<feature type="compositionally biased region" description="Polar residues" evidence="9">
    <location>
        <begin position="805"/>
        <end position="820"/>
    </location>
</feature>
<dbReference type="AlphaFoldDB" id="A0A433QM95"/>
<protein>
    <submittedName>
        <fullName evidence="12">PINIT domain-containing protein</fullName>
    </submittedName>
</protein>
<evidence type="ECO:0000313" key="12">
    <source>
        <dbReference type="EMBL" id="RUS30902.1"/>
    </source>
</evidence>
<evidence type="ECO:0000256" key="3">
    <source>
        <dbReference type="ARBA" id="ARBA00022679"/>
    </source>
</evidence>
<evidence type="ECO:0000256" key="7">
    <source>
        <dbReference type="ARBA" id="ARBA00022833"/>
    </source>
</evidence>
<dbReference type="GO" id="GO:0000785">
    <property type="term" value="C:chromatin"/>
    <property type="evidence" value="ECO:0007669"/>
    <property type="project" value="TreeGrafter"/>
</dbReference>
<organism evidence="12 13">
    <name type="scientific">Jimgerdemannia flammicorona</name>
    <dbReference type="NCBI Taxonomy" id="994334"/>
    <lineage>
        <taxon>Eukaryota</taxon>
        <taxon>Fungi</taxon>
        <taxon>Fungi incertae sedis</taxon>
        <taxon>Mucoromycota</taxon>
        <taxon>Mucoromycotina</taxon>
        <taxon>Endogonomycetes</taxon>
        <taxon>Endogonales</taxon>
        <taxon>Endogonaceae</taxon>
        <taxon>Jimgerdemannia</taxon>
    </lineage>
</organism>
<dbReference type="InterPro" id="IPR023321">
    <property type="entry name" value="PINIT"/>
</dbReference>
<evidence type="ECO:0000256" key="6">
    <source>
        <dbReference type="ARBA" id="ARBA00022786"/>
    </source>
</evidence>
<dbReference type="GO" id="GO:0008270">
    <property type="term" value="F:zinc ion binding"/>
    <property type="evidence" value="ECO:0007669"/>
    <property type="project" value="UniProtKB-KW"/>
</dbReference>
<feature type="compositionally biased region" description="Low complexity" evidence="9">
    <location>
        <begin position="907"/>
        <end position="927"/>
    </location>
</feature>
<keyword evidence="5 8" id="KW-0863">Zinc-finger</keyword>
<feature type="compositionally biased region" description="Polar residues" evidence="9">
    <location>
        <begin position="1228"/>
        <end position="1238"/>
    </location>
</feature>
<evidence type="ECO:0000259" key="11">
    <source>
        <dbReference type="PROSITE" id="PS51466"/>
    </source>
</evidence>
<feature type="compositionally biased region" description="Basic and acidic residues" evidence="9">
    <location>
        <begin position="973"/>
        <end position="1002"/>
    </location>
</feature>